<reference evidence="2" key="1">
    <citation type="submission" date="2020-06" db="EMBL/GenBank/DDBJ databases">
        <authorList>
            <consortium name="Plant Systems Biology data submission"/>
        </authorList>
    </citation>
    <scope>NUCLEOTIDE SEQUENCE</scope>
    <source>
        <strain evidence="2">D6</strain>
    </source>
</reference>
<keyword evidence="1" id="KW-1133">Transmembrane helix</keyword>
<keyword evidence="3" id="KW-1185">Reference proteome</keyword>
<gene>
    <name evidence="2" type="ORF">SEMRO_1613_G286060.1</name>
</gene>
<protein>
    <submittedName>
        <fullName evidence="2">Uncharacterized protein</fullName>
    </submittedName>
</protein>
<sequence length="512" mass="58009">MNVGPSYTAQVANLWDPLELFPNNLEAPDRDLALKFLYSSLLEMKRKVFFGFFLDDGVLTTYDEGGLGANYREPGFSGCDPFLPYQQYPLQHVRRSIFINLDGNNIVWCQNYTIRTVQPNQTLGCIPRSYSCIRPNDGQLTQTDTFADGSPVDRVISGPYAQCGGGQVVFCNTTHTGVYRSRNYDHRYRAFYRQARQLQKPLFQIHTPFSRMETLGPPLPGPCTNTTRWPIWKQTTLPFPLKFSRESSWSIISCRKFPHPRRDCRQSRTNRCYCHLREQQMHLAKDDRVTNGRRNATRQYHPKRSFILARGGVPGRRDCHCQKLRQRQTSNAHDEAGAAYAAQSIPFISPNENLEWRIVVASPIEQSTTDTITPGSVAFALVCALGIIGCAVCLAARFRRDSISQSKSILFTLPIIVTQFTILMIFTFVDPSRPTETLELTASEPVQHITFQRGTPAFFITSLIFTGEIGVRWPIRPATSMPISGKLYSSLFKCTTLRSPVPSSSVFPNWST</sequence>
<accession>A0A9N8EPP7</accession>
<dbReference type="Proteomes" id="UP001153069">
    <property type="component" value="Unassembled WGS sequence"/>
</dbReference>
<keyword evidence="1" id="KW-0812">Transmembrane</keyword>
<proteinExistence type="predicted"/>
<feature type="transmembrane region" description="Helical" evidence="1">
    <location>
        <begin position="377"/>
        <end position="396"/>
    </location>
</feature>
<evidence type="ECO:0000256" key="1">
    <source>
        <dbReference type="SAM" id="Phobius"/>
    </source>
</evidence>
<evidence type="ECO:0000313" key="2">
    <source>
        <dbReference type="EMBL" id="CAB9524987.1"/>
    </source>
</evidence>
<organism evidence="2 3">
    <name type="scientific">Seminavis robusta</name>
    <dbReference type="NCBI Taxonomy" id="568900"/>
    <lineage>
        <taxon>Eukaryota</taxon>
        <taxon>Sar</taxon>
        <taxon>Stramenopiles</taxon>
        <taxon>Ochrophyta</taxon>
        <taxon>Bacillariophyta</taxon>
        <taxon>Bacillariophyceae</taxon>
        <taxon>Bacillariophycidae</taxon>
        <taxon>Naviculales</taxon>
        <taxon>Naviculaceae</taxon>
        <taxon>Seminavis</taxon>
    </lineage>
</organism>
<dbReference type="AlphaFoldDB" id="A0A9N8EPP7"/>
<feature type="transmembrane region" description="Helical" evidence="1">
    <location>
        <begin position="408"/>
        <end position="429"/>
    </location>
</feature>
<dbReference type="EMBL" id="CAICTM010001611">
    <property type="protein sequence ID" value="CAB9524987.1"/>
    <property type="molecule type" value="Genomic_DNA"/>
</dbReference>
<name>A0A9N8EPP7_9STRA</name>
<comment type="caution">
    <text evidence="2">The sequence shown here is derived from an EMBL/GenBank/DDBJ whole genome shotgun (WGS) entry which is preliminary data.</text>
</comment>
<keyword evidence="1" id="KW-0472">Membrane</keyword>
<evidence type="ECO:0000313" key="3">
    <source>
        <dbReference type="Proteomes" id="UP001153069"/>
    </source>
</evidence>